<evidence type="ECO:0000313" key="3">
    <source>
        <dbReference type="Proteomes" id="UP001500416"/>
    </source>
</evidence>
<proteinExistence type="predicted"/>
<sequence length="305" mass="34203">MNLTSLGLTADQERVYRHLLRSPGRAPTDLDGLDVPAVLAELHELEVVDATHTPVPPAVAVDRLIRRRVEETSRELHNLSSAWVVVRDLVEEQTRGRPVELVERIEGADTVNNRVWQLASTCTETMNMKSRPMSRARADDKAVRAFHRRLAAGLRCRTLVPSASLDDPAQHDYARRQHAAGDHHRISDEYRRQVLIIDRAVAFVQLDPADGQAGALEVRQPGIVATLVEAFEGTWSRARELDVPLTTIERQVLRSLAEYDKDEVAARAVNVSLRKYRTHVADLMARLGAATRFQAGMLAKERGWL</sequence>
<feature type="domain" description="HTH luxR-type" evidence="1">
    <location>
        <begin position="242"/>
        <end position="299"/>
    </location>
</feature>
<dbReference type="SMART" id="SM00421">
    <property type="entry name" value="HTH_LUXR"/>
    <property type="match status" value="1"/>
</dbReference>
<protein>
    <submittedName>
        <fullName evidence="2">LuxR family transcriptional regulator</fullName>
    </submittedName>
</protein>
<name>A0ABN0UP40_9PSEU</name>
<dbReference type="InterPro" id="IPR051797">
    <property type="entry name" value="TrmB-like"/>
</dbReference>
<dbReference type="PANTHER" id="PTHR34293">
    <property type="entry name" value="HTH-TYPE TRANSCRIPTIONAL REGULATOR TRMBL2"/>
    <property type="match status" value="1"/>
</dbReference>
<dbReference type="EMBL" id="BAAABU010000025">
    <property type="protein sequence ID" value="GAA0257061.1"/>
    <property type="molecule type" value="Genomic_DNA"/>
</dbReference>
<comment type="caution">
    <text evidence="2">The sequence shown here is derived from an EMBL/GenBank/DDBJ whole genome shotgun (WGS) entry which is preliminary data.</text>
</comment>
<accession>A0ABN0UP40</accession>
<dbReference type="InterPro" id="IPR000792">
    <property type="entry name" value="Tscrpt_reg_LuxR_C"/>
</dbReference>
<keyword evidence="3" id="KW-1185">Reference proteome</keyword>
<gene>
    <name evidence="2" type="ORF">GCM10010492_67470</name>
</gene>
<dbReference type="Gene3D" id="1.10.10.10">
    <property type="entry name" value="Winged helix-like DNA-binding domain superfamily/Winged helix DNA-binding domain"/>
    <property type="match status" value="1"/>
</dbReference>
<dbReference type="InterPro" id="IPR036388">
    <property type="entry name" value="WH-like_DNA-bd_sf"/>
</dbReference>
<dbReference type="InterPro" id="IPR016032">
    <property type="entry name" value="Sig_transdc_resp-reg_C-effctor"/>
</dbReference>
<dbReference type="PANTHER" id="PTHR34293:SF1">
    <property type="entry name" value="HTH-TYPE TRANSCRIPTIONAL REGULATOR TRMBL2"/>
    <property type="match status" value="1"/>
</dbReference>
<evidence type="ECO:0000259" key="1">
    <source>
        <dbReference type="SMART" id="SM00421"/>
    </source>
</evidence>
<dbReference type="RefSeq" id="WP_343938645.1">
    <property type="nucleotide sequence ID" value="NZ_BAAABU010000025.1"/>
</dbReference>
<evidence type="ECO:0000313" key="2">
    <source>
        <dbReference type="EMBL" id="GAA0257061.1"/>
    </source>
</evidence>
<reference evidence="2 3" key="1">
    <citation type="journal article" date="2019" name="Int. J. Syst. Evol. Microbiol.">
        <title>The Global Catalogue of Microorganisms (GCM) 10K type strain sequencing project: providing services to taxonomists for standard genome sequencing and annotation.</title>
        <authorList>
            <consortium name="The Broad Institute Genomics Platform"/>
            <consortium name="The Broad Institute Genome Sequencing Center for Infectious Disease"/>
            <person name="Wu L."/>
            <person name="Ma J."/>
        </authorList>
    </citation>
    <scope>NUCLEOTIDE SEQUENCE [LARGE SCALE GENOMIC DNA]</scope>
    <source>
        <strain evidence="2 3">JCM 3380</strain>
    </source>
</reference>
<dbReference type="Proteomes" id="UP001500416">
    <property type="component" value="Unassembled WGS sequence"/>
</dbReference>
<dbReference type="SUPFAM" id="SSF46894">
    <property type="entry name" value="C-terminal effector domain of the bipartite response regulators"/>
    <property type="match status" value="1"/>
</dbReference>
<organism evidence="2 3">
    <name type="scientific">Saccharothrix mutabilis subsp. mutabilis</name>
    <dbReference type="NCBI Taxonomy" id="66855"/>
    <lineage>
        <taxon>Bacteria</taxon>
        <taxon>Bacillati</taxon>
        <taxon>Actinomycetota</taxon>
        <taxon>Actinomycetes</taxon>
        <taxon>Pseudonocardiales</taxon>
        <taxon>Pseudonocardiaceae</taxon>
        <taxon>Saccharothrix</taxon>
    </lineage>
</organism>